<keyword evidence="9" id="KW-1185">Reference proteome</keyword>
<dbReference type="SUPFAM" id="SSF55781">
    <property type="entry name" value="GAF domain-like"/>
    <property type="match status" value="1"/>
</dbReference>
<dbReference type="InterPro" id="IPR050707">
    <property type="entry name" value="HTH_MetabolicPath_Reg"/>
</dbReference>
<dbReference type="PROSITE" id="PS51077">
    <property type="entry name" value="HTH_ICLR"/>
    <property type="match status" value="1"/>
</dbReference>
<evidence type="ECO:0000313" key="9">
    <source>
        <dbReference type="Proteomes" id="UP000295096"/>
    </source>
</evidence>
<dbReference type="InterPro" id="IPR042100">
    <property type="entry name" value="Bug_dom1"/>
</dbReference>
<dbReference type="PROSITE" id="PS51078">
    <property type="entry name" value="ICLR_ED"/>
    <property type="match status" value="1"/>
</dbReference>
<keyword evidence="2" id="KW-0805">Transcription regulation</keyword>
<dbReference type="GO" id="GO:0003700">
    <property type="term" value="F:DNA-binding transcription factor activity"/>
    <property type="evidence" value="ECO:0007669"/>
    <property type="project" value="TreeGrafter"/>
</dbReference>
<dbReference type="InterPro" id="IPR036390">
    <property type="entry name" value="WH_DNA-bd_sf"/>
</dbReference>
<dbReference type="Gene3D" id="3.40.190.150">
    <property type="entry name" value="Bordetella uptake gene, domain 1"/>
    <property type="match status" value="1"/>
</dbReference>
<evidence type="ECO:0000259" key="6">
    <source>
        <dbReference type="PROSITE" id="PS51077"/>
    </source>
</evidence>
<dbReference type="PANTHER" id="PTHR30136:SF35">
    <property type="entry name" value="HTH-TYPE TRANSCRIPTIONAL REGULATOR RV1719"/>
    <property type="match status" value="1"/>
</dbReference>
<organism evidence="8 9">
    <name type="scientific">Dankookia rubra</name>
    <dbReference type="NCBI Taxonomy" id="1442381"/>
    <lineage>
        <taxon>Bacteria</taxon>
        <taxon>Pseudomonadati</taxon>
        <taxon>Pseudomonadota</taxon>
        <taxon>Alphaproteobacteria</taxon>
        <taxon>Acetobacterales</taxon>
        <taxon>Roseomonadaceae</taxon>
        <taxon>Dankookia</taxon>
    </lineage>
</organism>
<evidence type="ECO:0000313" key="8">
    <source>
        <dbReference type="EMBL" id="TDH60080.1"/>
    </source>
</evidence>
<dbReference type="EMBL" id="SMSJ01000045">
    <property type="protein sequence ID" value="TDH60080.1"/>
    <property type="molecule type" value="Genomic_DNA"/>
</dbReference>
<comment type="caution">
    <text evidence="8">The sequence shown here is derived from an EMBL/GenBank/DDBJ whole genome shotgun (WGS) entry which is preliminary data.</text>
</comment>
<accession>A0A4R5QAK3</accession>
<dbReference type="InterPro" id="IPR036388">
    <property type="entry name" value="WH-like_DNA-bd_sf"/>
</dbReference>
<name>A0A4R5QAK3_9PROT</name>
<dbReference type="AlphaFoldDB" id="A0A4R5QAK3"/>
<evidence type="ECO:0000256" key="1">
    <source>
        <dbReference type="ARBA" id="ARBA00006987"/>
    </source>
</evidence>
<evidence type="ECO:0008006" key="10">
    <source>
        <dbReference type="Google" id="ProtNLM"/>
    </source>
</evidence>
<dbReference type="SMART" id="SM00346">
    <property type="entry name" value="HTH_ICLR"/>
    <property type="match status" value="1"/>
</dbReference>
<dbReference type="SUPFAM" id="SSF46785">
    <property type="entry name" value="Winged helix' DNA-binding domain"/>
    <property type="match status" value="1"/>
</dbReference>
<dbReference type="Gene3D" id="3.40.190.10">
    <property type="entry name" value="Periplasmic binding protein-like II"/>
    <property type="match status" value="1"/>
</dbReference>
<dbReference type="InterPro" id="IPR005471">
    <property type="entry name" value="Tscrpt_reg_IclR_N"/>
</dbReference>
<dbReference type="PANTHER" id="PTHR30136">
    <property type="entry name" value="HELIX-TURN-HELIX TRANSCRIPTIONAL REGULATOR, ICLR FAMILY"/>
    <property type="match status" value="1"/>
</dbReference>
<dbReference type="InterPro" id="IPR005064">
    <property type="entry name" value="BUG"/>
</dbReference>
<feature type="region of interest" description="Disordered" evidence="5">
    <location>
        <begin position="287"/>
        <end position="307"/>
    </location>
</feature>
<dbReference type="InterPro" id="IPR014757">
    <property type="entry name" value="Tscrpt_reg_IclR_C"/>
</dbReference>
<evidence type="ECO:0000256" key="5">
    <source>
        <dbReference type="SAM" id="MobiDB-lite"/>
    </source>
</evidence>
<feature type="domain" description="IclR-ED" evidence="7">
    <location>
        <begin position="454"/>
        <end position="638"/>
    </location>
</feature>
<protein>
    <recommendedName>
        <fullName evidence="10">IclR family transcriptional regulator</fullName>
    </recommendedName>
</protein>
<dbReference type="Pfam" id="PF03401">
    <property type="entry name" value="TctC"/>
    <property type="match status" value="1"/>
</dbReference>
<dbReference type="OrthoDB" id="6811967at2"/>
<keyword evidence="4" id="KW-0804">Transcription</keyword>
<sequence length="667" mass="70497">MMPTMPSVRVTMRGSVSIAGPPADEHRAYRRRFEYSNAVRKSGCASLPETREDFGMTDRRGLLLLGLLSLPLTARAQDTYPNRAIRIHLGFAAGGPTDLVARRFAERLTSTFRHPVVVENKAGASGTIAAAEVARARADGYTLMIATSSSHAIAASLMRTPTFDPIEDFAPITLIGEVPMVIAVHPAFRAQSLPELIALLVREPRGAISYASSRADGIAHFTAELLMRQARWPAHDADPLPRRRAGPAGSACRARAGPCRSISALSPPRSSIIVPAGCASLRISRARAHPRPPKCQPRSRPGGRDGRQYLQRAACPRRHLAQYNAGPSGRGTGGDGGPCLPGIPDKCLGAAGSRRIAAGDAGVYAGRIAEMAPDHTGHGHDNGSMMDETGNSPRSLMRVVGLFESLSAAPQGLPLMDISAALEAPKSSLLSLLRPLVARGYLQHDGVRYSLGPQAFRLATGMLTAQRTHDQVRSAMERLAERTGESVFLTAIDREAGLVTYVEVIASSAPVRYVVPAGSTRPLYSSAAGRVLLAFQDPEWLEAYLKRTPLKAITPRSVTGITALRKILAEVRREAVAVTVGETIQGAAGCAAPIVAADGSVSAALLVGAPADRFERSLKRIVAAVKEAAAAASPGVPRLVITTASPLGNSAAASRGKRPFPPALRAR</sequence>
<evidence type="ECO:0000256" key="3">
    <source>
        <dbReference type="ARBA" id="ARBA00023125"/>
    </source>
</evidence>
<evidence type="ECO:0000256" key="2">
    <source>
        <dbReference type="ARBA" id="ARBA00023015"/>
    </source>
</evidence>
<evidence type="ECO:0000259" key="7">
    <source>
        <dbReference type="PROSITE" id="PS51078"/>
    </source>
</evidence>
<dbReference type="Gene3D" id="1.10.10.10">
    <property type="entry name" value="Winged helix-like DNA-binding domain superfamily/Winged helix DNA-binding domain"/>
    <property type="match status" value="1"/>
</dbReference>
<dbReference type="InterPro" id="IPR029016">
    <property type="entry name" value="GAF-like_dom_sf"/>
</dbReference>
<gene>
    <name evidence="8" type="ORF">E2C06_23835</name>
</gene>
<dbReference type="GO" id="GO:0003677">
    <property type="term" value="F:DNA binding"/>
    <property type="evidence" value="ECO:0007669"/>
    <property type="project" value="UniProtKB-KW"/>
</dbReference>
<dbReference type="GO" id="GO:0045892">
    <property type="term" value="P:negative regulation of DNA-templated transcription"/>
    <property type="evidence" value="ECO:0007669"/>
    <property type="project" value="TreeGrafter"/>
</dbReference>
<dbReference type="Proteomes" id="UP000295096">
    <property type="component" value="Unassembled WGS sequence"/>
</dbReference>
<keyword evidence="3" id="KW-0238">DNA-binding</keyword>
<dbReference type="Pfam" id="PF09339">
    <property type="entry name" value="HTH_IclR"/>
    <property type="match status" value="1"/>
</dbReference>
<feature type="domain" description="HTH iclR-type" evidence="6">
    <location>
        <begin position="393"/>
        <end position="453"/>
    </location>
</feature>
<dbReference type="Pfam" id="PF01614">
    <property type="entry name" value="IclR_C"/>
    <property type="match status" value="1"/>
</dbReference>
<evidence type="ECO:0000256" key="4">
    <source>
        <dbReference type="ARBA" id="ARBA00023163"/>
    </source>
</evidence>
<reference evidence="8 9" key="1">
    <citation type="journal article" date="2016" name="J. Microbiol.">
        <title>Dankookia rubra gen. nov., sp. nov., an alphaproteobacterium isolated from sediment of a shallow stream.</title>
        <authorList>
            <person name="Kim W.H."/>
            <person name="Kim D.H."/>
            <person name="Kang K."/>
            <person name="Ahn T.Y."/>
        </authorList>
    </citation>
    <scope>NUCLEOTIDE SEQUENCE [LARGE SCALE GENOMIC DNA]</scope>
    <source>
        <strain evidence="8 9">JCM30602</strain>
    </source>
</reference>
<proteinExistence type="inferred from homology"/>
<dbReference type="Gene3D" id="3.30.450.40">
    <property type="match status" value="1"/>
</dbReference>
<comment type="similarity">
    <text evidence="1">Belongs to the UPF0065 (bug) family.</text>
</comment>